<accession>A0A922I475</accession>
<evidence type="ECO:0000313" key="2">
    <source>
        <dbReference type="EMBL" id="KAH9520985.1"/>
    </source>
</evidence>
<proteinExistence type="predicted"/>
<evidence type="ECO:0000313" key="3">
    <source>
        <dbReference type="Proteomes" id="UP000790347"/>
    </source>
</evidence>
<dbReference type="EMBL" id="ASGP02000002">
    <property type="protein sequence ID" value="KAH9520985.1"/>
    <property type="molecule type" value="Genomic_DNA"/>
</dbReference>
<evidence type="ECO:0000256" key="1">
    <source>
        <dbReference type="SAM" id="Phobius"/>
    </source>
</evidence>
<keyword evidence="1" id="KW-1133">Transmembrane helix</keyword>
<keyword evidence="1" id="KW-0812">Transmembrane</keyword>
<dbReference type="Proteomes" id="UP000790347">
    <property type="component" value="Unassembled WGS sequence"/>
</dbReference>
<reference evidence="2" key="2">
    <citation type="journal article" date="2022" name="Res Sq">
        <title>Comparative Genomics Reveals Insights into the Divergent Evolution of Astigmatic Mites and Household Pest Adaptations.</title>
        <authorList>
            <person name="Xiong Q."/>
            <person name="Wan A.T.-Y."/>
            <person name="Liu X.-Y."/>
            <person name="Fung C.S.-H."/>
            <person name="Xiao X."/>
            <person name="Malainual N."/>
            <person name="Hou J."/>
            <person name="Wang L."/>
            <person name="Wang M."/>
            <person name="Yang K."/>
            <person name="Cui Y."/>
            <person name="Leung E."/>
            <person name="Nong W."/>
            <person name="Shin S.-K."/>
            <person name="Au S."/>
            <person name="Jeong K.Y."/>
            <person name="Chew F.T."/>
            <person name="Hui J."/>
            <person name="Leung T.F."/>
            <person name="Tungtrongchitr A."/>
            <person name="Zhong N."/>
            <person name="Liu Z."/>
            <person name="Tsui S."/>
        </authorList>
    </citation>
    <scope>NUCLEOTIDE SEQUENCE</scope>
    <source>
        <strain evidence="2">Derf</strain>
        <tissue evidence="2">Whole organism</tissue>
    </source>
</reference>
<dbReference type="AlphaFoldDB" id="A0A922I475"/>
<organism evidence="2 3">
    <name type="scientific">Dermatophagoides farinae</name>
    <name type="common">American house dust mite</name>
    <dbReference type="NCBI Taxonomy" id="6954"/>
    <lineage>
        <taxon>Eukaryota</taxon>
        <taxon>Metazoa</taxon>
        <taxon>Ecdysozoa</taxon>
        <taxon>Arthropoda</taxon>
        <taxon>Chelicerata</taxon>
        <taxon>Arachnida</taxon>
        <taxon>Acari</taxon>
        <taxon>Acariformes</taxon>
        <taxon>Sarcoptiformes</taxon>
        <taxon>Astigmata</taxon>
        <taxon>Psoroptidia</taxon>
        <taxon>Analgoidea</taxon>
        <taxon>Pyroglyphidae</taxon>
        <taxon>Dermatophagoidinae</taxon>
        <taxon>Dermatophagoides</taxon>
    </lineage>
</organism>
<feature type="transmembrane region" description="Helical" evidence="1">
    <location>
        <begin position="15"/>
        <end position="32"/>
    </location>
</feature>
<comment type="caution">
    <text evidence="2">The sequence shown here is derived from an EMBL/GenBank/DDBJ whole genome shotgun (WGS) entry which is preliminary data.</text>
</comment>
<name>A0A922I475_DERFA</name>
<gene>
    <name evidence="2" type="ORF">DERF_004660</name>
</gene>
<keyword evidence="1" id="KW-0472">Membrane</keyword>
<reference evidence="2" key="1">
    <citation type="submission" date="2013-05" db="EMBL/GenBank/DDBJ databases">
        <authorList>
            <person name="Yim A.K.Y."/>
            <person name="Chan T.F."/>
            <person name="Ji K.M."/>
            <person name="Liu X.Y."/>
            <person name="Zhou J.W."/>
            <person name="Li R.Q."/>
            <person name="Yang K.Y."/>
            <person name="Li J."/>
            <person name="Li M."/>
            <person name="Law P.T.W."/>
            <person name="Wu Y.L."/>
            <person name="Cai Z.L."/>
            <person name="Qin H."/>
            <person name="Bao Y."/>
            <person name="Leung R.K.K."/>
            <person name="Ng P.K.S."/>
            <person name="Zou J."/>
            <person name="Zhong X.J."/>
            <person name="Ran P.X."/>
            <person name="Zhong N.S."/>
            <person name="Liu Z.G."/>
            <person name="Tsui S.K.W."/>
        </authorList>
    </citation>
    <scope>NUCLEOTIDE SEQUENCE</scope>
    <source>
        <strain evidence="2">Derf</strain>
        <tissue evidence="2">Whole organism</tissue>
    </source>
</reference>
<protein>
    <submittedName>
        <fullName evidence="2">Uncharacterized protein</fullName>
    </submittedName>
</protein>
<keyword evidence="3" id="KW-1185">Reference proteome</keyword>
<sequence length="63" mass="7609">MAADYIDEANLNSNWYWYYVFFLLLAIAMDRNNRKSLRLPPQHYINAKKPECVEQENRNNKTI</sequence>